<proteinExistence type="predicted"/>
<keyword evidence="2" id="KW-1185">Reference proteome</keyword>
<name>A0A0V0TVB0_9BILA</name>
<accession>A0A0V0TVB0</accession>
<reference evidence="1 2" key="1">
    <citation type="submission" date="2015-01" db="EMBL/GenBank/DDBJ databases">
        <title>Evolution of Trichinella species and genotypes.</title>
        <authorList>
            <person name="Korhonen P.K."/>
            <person name="Edoardo P."/>
            <person name="Giuseppe L.R."/>
            <person name="Gasser R.B."/>
        </authorList>
    </citation>
    <scope>NUCLEOTIDE SEQUENCE [LARGE SCALE GENOMIC DNA]</scope>
    <source>
        <strain evidence="1">ISS417</strain>
    </source>
</reference>
<protein>
    <submittedName>
        <fullName evidence="1">Uncharacterized protein</fullName>
    </submittedName>
</protein>
<dbReference type="EMBL" id="JYDJ01000131">
    <property type="protein sequence ID" value="KRX42913.1"/>
    <property type="molecule type" value="Genomic_DNA"/>
</dbReference>
<evidence type="ECO:0000313" key="1">
    <source>
        <dbReference type="EMBL" id="KRX42913.1"/>
    </source>
</evidence>
<dbReference type="Proteomes" id="UP000055048">
    <property type="component" value="Unassembled WGS sequence"/>
</dbReference>
<dbReference type="OrthoDB" id="10272184at2759"/>
<organism evidence="1 2">
    <name type="scientific">Trichinella murrelli</name>
    <dbReference type="NCBI Taxonomy" id="144512"/>
    <lineage>
        <taxon>Eukaryota</taxon>
        <taxon>Metazoa</taxon>
        <taxon>Ecdysozoa</taxon>
        <taxon>Nematoda</taxon>
        <taxon>Enoplea</taxon>
        <taxon>Dorylaimia</taxon>
        <taxon>Trichinellida</taxon>
        <taxon>Trichinellidae</taxon>
        <taxon>Trichinella</taxon>
    </lineage>
</organism>
<dbReference type="AlphaFoldDB" id="A0A0V0TVB0"/>
<evidence type="ECO:0000313" key="2">
    <source>
        <dbReference type="Proteomes" id="UP000055048"/>
    </source>
</evidence>
<gene>
    <name evidence="1" type="ORF">T05_13842</name>
</gene>
<sequence>MTRCNGASKTRCKASENFFHQRRRYKDKKTALDGSKFRHRVERIKTDDILHMPDKTQTRSYRPSISLTTCRHNAQHTMNNGQRTILNEHKSCVDFDRHTTRHLVQRPGHIIMSGRALAKAEL</sequence>
<comment type="caution">
    <text evidence="1">The sequence shown here is derived from an EMBL/GenBank/DDBJ whole genome shotgun (WGS) entry which is preliminary data.</text>
</comment>